<evidence type="ECO:0000313" key="8">
    <source>
        <dbReference type="EMBL" id="MDV3455452.1"/>
    </source>
</evidence>
<evidence type="ECO:0000256" key="2">
    <source>
        <dbReference type="ARBA" id="ARBA00015075"/>
    </source>
</evidence>
<evidence type="ECO:0000256" key="6">
    <source>
        <dbReference type="ARBA" id="ARBA00029628"/>
    </source>
</evidence>
<keyword evidence="9" id="KW-1185">Reference proteome</keyword>
<dbReference type="Proteomes" id="UP001273531">
    <property type="component" value="Unassembled WGS sequence"/>
</dbReference>
<proteinExistence type="inferred from homology"/>
<evidence type="ECO:0000256" key="7">
    <source>
        <dbReference type="ARBA" id="ARBA00033135"/>
    </source>
</evidence>
<keyword evidence="3" id="KW-0678">Repressor</keyword>
<dbReference type="Gene3D" id="2.30.30.110">
    <property type="match status" value="1"/>
</dbReference>
<dbReference type="EMBL" id="JAWJEJ010000001">
    <property type="protein sequence ID" value="MDV3455452.1"/>
    <property type="molecule type" value="Genomic_DNA"/>
</dbReference>
<dbReference type="InterPro" id="IPR002712">
    <property type="entry name" value="CcdB"/>
</dbReference>
<dbReference type="SUPFAM" id="SSF50118">
    <property type="entry name" value="Cell growth inhibitor/plasmid maintenance toxic component"/>
    <property type="match status" value="1"/>
</dbReference>
<gene>
    <name evidence="8" type="ORF">RZN05_00535</name>
</gene>
<keyword evidence="4" id="KW-0805">Transcription regulation</keyword>
<evidence type="ECO:0000256" key="4">
    <source>
        <dbReference type="ARBA" id="ARBA00023015"/>
    </source>
</evidence>
<comment type="similarity">
    <text evidence="1">Belongs to the CcdB toxin family.</text>
</comment>
<comment type="caution">
    <text evidence="8">The sequence shown here is derived from an EMBL/GenBank/DDBJ whole genome shotgun (WGS) entry which is preliminary data.</text>
</comment>
<protein>
    <recommendedName>
        <fullName evidence="2">Toxin CcdB</fullName>
    </recommendedName>
    <alternativeName>
        <fullName evidence="7">Cytotoxic protein CcdB</fullName>
    </alternativeName>
    <alternativeName>
        <fullName evidence="6">Protein LetD</fullName>
    </alternativeName>
</protein>
<accession>A0ABU3Y2N0</accession>
<evidence type="ECO:0000256" key="3">
    <source>
        <dbReference type="ARBA" id="ARBA00022491"/>
    </source>
</evidence>
<name>A0ABU3Y2N0_9SPHN</name>
<dbReference type="RefSeq" id="WP_317224673.1">
    <property type="nucleotide sequence ID" value="NZ_JAWJEJ010000001.1"/>
</dbReference>
<dbReference type="InterPro" id="IPR011067">
    <property type="entry name" value="Plasmid_toxin/cell-grow_inhib"/>
</dbReference>
<reference evidence="8 9" key="1">
    <citation type="submission" date="2023-10" db="EMBL/GenBank/DDBJ databases">
        <title>Sphingomonas sp. HF-S4 16S ribosomal RNA gene Genome sequencing and assembly.</title>
        <authorList>
            <person name="Lee H."/>
        </authorList>
    </citation>
    <scope>NUCLEOTIDE SEQUENCE [LARGE SCALE GENOMIC DNA]</scope>
    <source>
        <strain evidence="8 9">HF-S4</strain>
    </source>
</reference>
<dbReference type="Pfam" id="PF01845">
    <property type="entry name" value="CcdB"/>
    <property type="match status" value="1"/>
</dbReference>
<evidence type="ECO:0000313" key="9">
    <source>
        <dbReference type="Proteomes" id="UP001273531"/>
    </source>
</evidence>
<organism evidence="8 9">
    <name type="scientific">Sphingomonas agrestis</name>
    <dbReference type="NCBI Taxonomy" id="3080540"/>
    <lineage>
        <taxon>Bacteria</taxon>
        <taxon>Pseudomonadati</taxon>
        <taxon>Pseudomonadota</taxon>
        <taxon>Alphaproteobacteria</taxon>
        <taxon>Sphingomonadales</taxon>
        <taxon>Sphingomonadaceae</taxon>
        <taxon>Sphingomonas</taxon>
    </lineage>
</organism>
<evidence type="ECO:0000256" key="5">
    <source>
        <dbReference type="ARBA" id="ARBA00023163"/>
    </source>
</evidence>
<evidence type="ECO:0000256" key="1">
    <source>
        <dbReference type="ARBA" id="ARBA00005230"/>
    </source>
</evidence>
<keyword evidence="5" id="KW-0804">Transcription</keyword>
<sequence>MARFGIYQARTSSTLLLDCQSDLVDLGRRLMVPLLPEAEAETPAQLRGLHPIFSIQGERFVMATHPMATVPEREIGAKLVSLSHEADQIIRAIDYLLSGY</sequence>